<reference evidence="7 8" key="1">
    <citation type="submission" date="2018-03" db="EMBL/GenBank/DDBJ databases">
        <authorList>
            <person name="Keele B.F."/>
        </authorList>
    </citation>
    <scope>NUCLEOTIDE SEQUENCE [LARGE SCALE GENOMIC DNA]</scope>
    <source>
        <strain evidence="7 8">IB-3</strain>
    </source>
</reference>
<evidence type="ECO:0000313" key="8">
    <source>
        <dbReference type="Proteomes" id="UP000244867"/>
    </source>
</evidence>
<feature type="transmembrane region" description="Helical" evidence="6">
    <location>
        <begin position="164"/>
        <end position="184"/>
    </location>
</feature>
<dbReference type="PANTHER" id="PTHR30028:SF0">
    <property type="entry name" value="PROTEIN ALUMINUM SENSITIVE 3"/>
    <property type="match status" value="1"/>
</dbReference>
<name>A0A2R7Z2Q3_9ACTN</name>
<keyword evidence="8" id="KW-1185">Reference proteome</keyword>
<feature type="transmembrane region" description="Helical" evidence="6">
    <location>
        <begin position="52"/>
        <end position="71"/>
    </location>
</feature>
<feature type="transmembrane region" description="Helical" evidence="6">
    <location>
        <begin position="261"/>
        <end position="282"/>
    </location>
</feature>
<feature type="transmembrane region" description="Helical" evidence="6">
    <location>
        <begin position="135"/>
        <end position="158"/>
    </location>
</feature>
<keyword evidence="3 6" id="KW-0812">Transmembrane</keyword>
<keyword evidence="5 6" id="KW-0472">Membrane</keyword>
<feature type="transmembrane region" description="Helical" evidence="6">
    <location>
        <begin position="236"/>
        <end position="255"/>
    </location>
</feature>
<dbReference type="AlphaFoldDB" id="A0A2R7Z2Q3"/>
<evidence type="ECO:0000313" key="7">
    <source>
        <dbReference type="EMBL" id="PUA82915.1"/>
    </source>
</evidence>
<evidence type="ECO:0000256" key="2">
    <source>
        <dbReference type="ARBA" id="ARBA00005268"/>
    </source>
</evidence>
<dbReference type="GO" id="GO:0005886">
    <property type="term" value="C:plasma membrane"/>
    <property type="evidence" value="ECO:0007669"/>
    <property type="project" value="TreeGrafter"/>
</dbReference>
<comment type="caution">
    <text evidence="7">The sequence shown here is derived from an EMBL/GenBank/DDBJ whole genome shotgun (WGS) entry which is preliminary data.</text>
</comment>
<dbReference type="Proteomes" id="UP000244867">
    <property type="component" value="Unassembled WGS sequence"/>
</dbReference>
<comment type="similarity">
    <text evidence="2">Belongs to the UPF0014 family.</text>
</comment>
<evidence type="ECO:0000256" key="5">
    <source>
        <dbReference type="ARBA" id="ARBA00023136"/>
    </source>
</evidence>
<protein>
    <recommendedName>
        <fullName evidence="9">ABC transporter permease</fullName>
    </recommendedName>
</protein>
<sequence>MRRPSRCPPTRVVLALGARPGPAVLAVPGPSVQRRRHRLVTPSGTIDPVDHLWWGLGLLVVTLATLGLARLARVPLGWMPLTAMLRAVVQLAIVATILRGVLAVPWTVLLFVLLMLSTASWTAGGRIAEIPRGRLLAVVGVLAGASVSLALILVLGLVELDARYVVAVAGIIVGNAMSAATLSGRNFVRDARARRDETEAWLSLGATPAQAYDDIGRQAAREALLPTLDQTRSTGLVTLPGAFVGALFGGASPIVAAQFQLVVLAGIALTMLTTAVVVTRLAGRSPYVFIAPASS</sequence>
<comment type="subcellular location">
    <subcellularLocation>
        <location evidence="1">Membrane</location>
        <topology evidence="1">Multi-pass membrane protein</topology>
    </subcellularLocation>
</comment>
<dbReference type="Pfam" id="PF03649">
    <property type="entry name" value="UPF0014"/>
    <property type="match status" value="1"/>
</dbReference>
<accession>A0A2R7Z2Q3</accession>
<dbReference type="InterPro" id="IPR005226">
    <property type="entry name" value="UPF0014_fam"/>
</dbReference>
<gene>
    <name evidence="7" type="ORF">C7S10_04255</name>
</gene>
<evidence type="ECO:0008006" key="9">
    <source>
        <dbReference type="Google" id="ProtNLM"/>
    </source>
</evidence>
<evidence type="ECO:0000256" key="4">
    <source>
        <dbReference type="ARBA" id="ARBA00022989"/>
    </source>
</evidence>
<dbReference type="EMBL" id="PYXZ01000001">
    <property type="protein sequence ID" value="PUA82915.1"/>
    <property type="molecule type" value="Genomic_DNA"/>
</dbReference>
<proteinExistence type="inferred from homology"/>
<keyword evidence="4 6" id="KW-1133">Transmembrane helix</keyword>
<evidence type="ECO:0000256" key="6">
    <source>
        <dbReference type="SAM" id="Phobius"/>
    </source>
</evidence>
<dbReference type="PANTHER" id="PTHR30028">
    <property type="entry name" value="UPF0014 INNER MEMBRANE PROTEIN YBBM-RELATED"/>
    <property type="match status" value="1"/>
</dbReference>
<organism evidence="7 8">
    <name type="scientific">Nocardioides currus</name>
    <dbReference type="NCBI Taxonomy" id="2133958"/>
    <lineage>
        <taxon>Bacteria</taxon>
        <taxon>Bacillati</taxon>
        <taxon>Actinomycetota</taxon>
        <taxon>Actinomycetes</taxon>
        <taxon>Propionibacteriales</taxon>
        <taxon>Nocardioidaceae</taxon>
        <taxon>Nocardioides</taxon>
    </lineage>
</organism>
<evidence type="ECO:0000256" key="1">
    <source>
        <dbReference type="ARBA" id="ARBA00004141"/>
    </source>
</evidence>
<evidence type="ECO:0000256" key="3">
    <source>
        <dbReference type="ARBA" id="ARBA00022692"/>
    </source>
</evidence>
<dbReference type="OrthoDB" id="3212530at2"/>